<sequence>MQGARKDHPFSVEASQAKKSSVSTRIVAYDAAASGAQDTEPRSIGVCARNVCDYFTSTDQVDCLMNLLSLCLLYALDIKENTRNDGQLVETSGGEFRDGPCVIE</sequence>
<keyword evidence="3" id="KW-1185">Reference proteome</keyword>
<proteinExistence type="predicted"/>
<comment type="caution">
    <text evidence="2">The sequence shown here is derived from an EMBL/GenBank/DDBJ whole genome shotgun (WGS) entry which is preliminary data.</text>
</comment>
<dbReference type="EMBL" id="BSXT01000458">
    <property type="protein sequence ID" value="GMF28015.1"/>
    <property type="molecule type" value="Genomic_DNA"/>
</dbReference>
<feature type="compositionally biased region" description="Polar residues" evidence="1">
    <location>
        <begin position="13"/>
        <end position="22"/>
    </location>
</feature>
<dbReference type="Proteomes" id="UP001165121">
    <property type="component" value="Unassembled WGS sequence"/>
</dbReference>
<evidence type="ECO:0000256" key="1">
    <source>
        <dbReference type="SAM" id="MobiDB-lite"/>
    </source>
</evidence>
<evidence type="ECO:0000313" key="3">
    <source>
        <dbReference type="Proteomes" id="UP001165121"/>
    </source>
</evidence>
<reference evidence="2" key="1">
    <citation type="submission" date="2023-04" db="EMBL/GenBank/DDBJ databases">
        <title>Phytophthora fragariaefolia NBRC 109709.</title>
        <authorList>
            <person name="Ichikawa N."/>
            <person name="Sato H."/>
            <person name="Tonouchi N."/>
        </authorList>
    </citation>
    <scope>NUCLEOTIDE SEQUENCE</scope>
    <source>
        <strain evidence="2">NBRC 109709</strain>
    </source>
</reference>
<feature type="compositionally biased region" description="Basic and acidic residues" evidence="1">
    <location>
        <begin position="1"/>
        <end position="10"/>
    </location>
</feature>
<feature type="region of interest" description="Disordered" evidence="1">
    <location>
        <begin position="1"/>
        <end position="22"/>
    </location>
</feature>
<dbReference type="AlphaFoldDB" id="A0A9W6U9H6"/>
<evidence type="ECO:0000313" key="2">
    <source>
        <dbReference type="EMBL" id="GMF28015.1"/>
    </source>
</evidence>
<accession>A0A9W6U9H6</accession>
<protein>
    <submittedName>
        <fullName evidence="2">Unnamed protein product</fullName>
    </submittedName>
</protein>
<name>A0A9W6U9H6_9STRA</name>
<gene>
    <name evidence="2" type="ORF">Pfra01_000570100</name>
</gene>
<organism evidence="2 3">
    <name type="scientific">Phytophthora fragariaefolia</name>
    <dbReference type="NCBI Taxonomy" id="1490495"/>
    <lineage>
        <taxon>Eukaryota</taxon>
        <taxon>Sar</taxon>
        <taxon>Stramenopiles</taxon>
        <taxon>Oomycota</taxon>
        <taxon>Peronosporomycetes</taxon>
        <taxon>Peronosporales</taxon>
        <taxon>Peronosporaceae</taxon>
        <taxon>Phytophthora</taxon>
    </lineage>
</organism>